<evidence type="ECO:0000259" key="6">
    <source>
        <dbReference type="Pfam" id="PF23775"/>
    </source>
</evidence>
<evidence type="ECO:0000256" key="3">
    <source>
        <dbReference type="PROSITE-ProRule" id="PRU00221"/>
    </source>
</evidence>
<dbReference type="InterPro" id="IPR001680">
    <property type="entry name" value="WD40_rpt"/>
</dbReference>
<dbReference type="Pfam" id="PF00400">
    <property type="entry name" value="WD40"/>
    <property type="match status" value="1"/>
</dbReference>
<dbReference type="InterPro" id="IPR036322">
    <property type="entry name" value="WD40_repeat_dom_sf"/>
</dbReference>
<dbReference type="STRING" id="610380.E2B371"/>
<dbReference type="OMA" id="DYAFQMM"/>
<feature type="repeat" description="WD" evidence="3">
    <location>
        <begin position="662"/>
        <end position="695"/>
    </location>
</feature>
<dbReference type="PANTHER" id="PTHR46362:SF1">
    <property type="entry name" value="GEM-ASSOCIATED PROTEIN 5"/>
    <property type="match status" value="1"/>
</dbReference>
<reference evidence="7 8" key="1">
    <citation type="journal article" date="2010" name="Science">
        <title>Genomic comparison of the ants Camponotus floridanus and Harpegnathos saltator.</title>
        <authorList>
            <person name="Bonasio R."/>
            <person name="Zhang G."/>
            <person name="Ye C."/>
            <person name="Mutti N.S."/>
            <person name="Fang X."/>
            <person name="Qin N."/>
            <person name="Donahue G."/>
            <person name="Yang P."/>
            <person name="Li Q."/>
            <person name="Li C."/>
            <person name="Zhang P."/>
            <person name="Huang Z."/>
            <person name="Berger S.L."/>
            <person name="Reinberg D."/>
            <person name="Wang J."/>
            <person name="Liebig J."/>
        </authorList>
    </citation>
    <scope>NUCLEOTIDE SEQUENCE [LARGE SCALE GENOMIC DNA]</scope>
    <source>
        <strain evidence="7 8">R22 G/1</strain>
    </source>
</reference>
<keyword evidence="2" id="KW-0677">Repeat</keyword>
<feature type="repeat" description="WD" evidence="3">
    <location>
        <begin position="619"/>
        <end position="661"/>
    </location>
</feature>
<feature type="domain" description="Gem-associated protein 5 second beta-propeller" evidence="6">
    <location>
        <begin position="378"/>
        <end position="686"/>
    </location>
</feature>
<dbReference type="Pfam" id="PF23774">
    <property type="entry name" value="TPR_GEMI5"/>
    <property type="match status" value="1"/>
</dbReference>
<dbReference type="EMBL" id="GL445305">
    <property type="protein sequence ID" value="EFN89853.1"/>
    <property type="molecule type" value="Genomic_DNA"/>
</dbReference>
<name>E2B371_HARSA</name>
<dbReference type="GO" id="GO:0003730">
    <property type="term" value="F:mRNA 3'-UTR binding"/>
    <property type="evidence" value="ECO:0007669"/>
    <property type="project" value="TreeGrafter"/>
</dbReference>
<dbReference type="InterPro" id="IPR052640">
    <property type="entry name" value="Gemin-5"/>
</dbReference>
<dbReference type="PANTHER" id="PTHR46362">
    <property type="entry name" value="GEM-ASSOCIATED PROTEIN 5"/>
    <property type="match status" value="1"/>
</dbReference>
<dbReference type="PROSITE" id="PS00678">
    <property type="entry name" value="WD_REPEATS_1"/>
    <property type="match status" value="2"/>
</dbReference>
<feature type="domain" description="Gem-associated protein 5 TPR" evidence="5">
    <location>
        <begin position="824"/>
        <end position="1030"/>
    </location>
</feature>
<evidence type="ECO:0000256" key="2">
    <source>
        <dbReference type="ARBA" id="ARBA00022737"/>
    </source>
</evidence>
<protein>
    <submittedName>
        <fullName evidence="7">Gem-associated protein 5</fullName>
    </submittedName>
</protein>
<evidence type="ECO:0000313" key="8">
    <source>
        <dbReference type="Proteomes" id="UP000008237"/>
    </source>
</evidence>
<dbReference type="InterPro" id="IPR056421">
    <property type="entry name" value="TPR_GEMI5"/>
</dbReference>
<evidence type="ECO:0000256" key="1">
    <source>
        <dbReference type="ARBA" id="ARBA00022574"/>
    </source>
</evidence>
<dbReference type="Gene3D" id="2.130.10.10">
    <property type="entry name" value="YVTN repeat-like/Quinoprotein amine dehydrogenase"/>
    <property type="match status" value="2"/>
</dbReference>
<dbReference type="OrthoDB" id="7326421at2759"/>
<evidence type="ECO:0000313" key="7">
    <source>
        <dbReference type="EMBL" id="EFN89853.1"/>
    </source>
</evidence>
<organism evidence="8">
    <name type="scientific">Harpegnathos saltator</name>
    <name type="common">Jerdon's jumping ant</name>
    <dbReference type="NCBI Taxonomy" id="610380"/>
    <lineage>
        <taxon>Eukaryota</taxon>
        <taxon>Metazoa</taxon>
        <taxon>Ecdysozoa</taxon>
        <taxon>Arthropoda</taxon>
        <taxon>Hexapoda</taxon>
        <taxon>Insecta</taxon>
        <taxon>Pterygota</taxon>
        <taxon>Neoptera</taxon>
        <taxon>Endopterygota</taxon>
        <taxon>Hymenoptera</taxon>
        <taxon>Apocrita</taxon>
        <taxon>Aculeata</taxon>
        <taxon>Formicoidea</taxon>
        <taxon>Formicidae</taxon>
        <taxon>Ponerinae</taxon>
        <taxon>Ponerini</taxon>
        <taxon>Harpegnathos</taxon>
    </lineage>
</organism>
<dbReference type="PROSITE" id="PS50082">
    <property type="entry name" value="WD_REPEATS_2"/>
    <property type="match status" value="3"/>
</dbReference>
<dbReference type="FunCoup" id="E2B371">
    <property type="interactions" value="1042"/>
</dbReference>
<dbReference type="InterPro" id="IPR056424">
    <property type="entry name" value="Beta-prop_GEMI5_2nd"/>
</dbReference>
<feature type="domain" description="Gem-associated protein 5 first beta-propeller" evidence="4">
    <location>
        <begin position="129"/>
        <end position="199"/>
    </location>
</feature>
<dbReference type="InterPro" id="IPR019775">
    <property type="entry name" value="WD40_repeat_CS"/>
</dbReference>
<keyword evidence="8" id="KW-1185">Reference proteome</keyword>
<proteinExistence type="predicted"/>
<dbReference type="Proteomes" id="UP000008237">
    <property type="component" value="Unassembled WGS sequence"/>
</dbReference>
<dbReference type="GO" id="GO:0032797">
    <property type="term" value="C:SMN complex"/>
    <property type="evidence" value="ECO:0007669"/>
    <property type="project" value="TreeGrafter"/>
</dbReference>
<feature type="repeat" description="WD" evidence="3">
    <location>
        <begin position="52"/>
        <end position="98"/>
    </location>
</feature>
<dbReference type="GO" id="GO:0000387">
    <property type="term" value="P:spliceosomal snRNP assembly"/>
    <property type="evidence" value="ECO:0007669"/>
    <property type="project" value="TreeGrafter"/>
</dbReference>
<dbReference type="InterPro" id="IPR015943">
    <property type="entry name" value="WD40/YVTN_repeat-like_dom_sf"/>
</dbReference>
<dbReference type="Pfam" id="PF23775">
    <property type="entry name" value="Beta-prop_RIG_2nd"/>
    <property type="match status" value="1"/>
</dbReference>
<dbReference type="PROSITE" id="PS50294">
    <property type="entry name" value="WD_REPEATS_REGION"/>
    <property type="match status" value="2"/>
</dbReference>
<dbReference type="InParanoid" id="E2B371"/>
<keyword evidence="1 3" id="KW-0853">WD repeat</keyword>
<evidence type="ECO:0000259" key="4">
    <source>
        <dbReference type="Pfam" id="PF23770"/>
    </source>
</evidence>
<accession>E2B371</accession>
<evidence type="ECO:0000259" key="5">
    <source>
        <dbReference type="Pfam" id="PF23774"/>
    </source>
</evidence>
<dbReference type="GO" id="GO:0005634">
    <property type="term" value="C:nucleus"/>
    <property type="evidence" value="ECO:0007669"/>
    <property type="project" value="TreeGrafter"/>
</dbReference>
<dbReference type="SUPFAM" id="SSF50978">
    <property type="entry name" value="WD40 repeat-like"/>
    <property type="match status" value="2"/>
</dbReference>
<gene>
    <name evidence="7" type="ORF">EAI_15065</name>
</gene>
<dbReference type="Pfam" id="PF23770">
    <property type="entry name" value="Beta-prop_RIG_1st"/>
    <property type="match status" value="1"/>
</dbReference>
<dbReference type="InterPro" id="IPR056432">
    <property type="entry name" value="Beta-prop_GEMI5_1st"/>
</dbReference>
<sequence>MNSAVLPPSPNWYLSNILACSKRKTLAWGAKNCIVIAKQKENDLALEFNIIQDAHIDRVTALAFCPKFEPNSPELIISCGDDDKAKIWNIDQLELFTIFSFADDKPIVGVDWSNKDNNLACAVNSQGYLLSCNTQYQTAKKITLGKLKATYLACCPHEANLVAVGSKCGLIYIVNLDNNGSILYKLRGHDDEVVSLSWCPSDVNVLSTDYTRDLLLASSAKDKSVFIWRAGKDGRCETVINLPNLPVTSQSYTSQPHKSKLSTTCGAWIAVCWAEPRMLITSSVWGELLSWDLSVNSKKVKQHELLHTYHNRGLFCIATIPKCNEVSENWRKDSELTIWTLAQDRWVVCCSKRENKPAELKYKIPTQGGYIYCVAACPIDTSRIAFGVGDMMLRSWNLSEPHVATFDVTMFWQKIKGKLRVIAWQPENERLLAFGTSEGRVGLIDILKNVPILFKQYHRKVIYKLEWGSVPNKSDLGVYSCSEGELVVYDVKNPNKGPMSIIKEECTEFSWKPDNLMLAIALENGRILFYDRNLKKCGNMIYLSKKTVNCLVWHPESTAVDTLSSPMKDYLAVASDSSTILIYDISDLRKELETQEKIVDLTENGNNEQRNMHKLVATLNGHSDRVVCLAWSPHVTGYLVSGSYDCTAQVWDVEKQELMGTYVGHSGPVLCCMWSPLKPQLIITGSSDFTLSIWDYTLSEQSPKPFSEDKKKKPKYKAQKYRIQNVQTITSEAHNETLTNSSKGSVNHSSVSITEIVETKSQSELVKDMGKKKEKKQSYFPIYNKMMNEKHAVLNCIKNDIRKNEKQDSELENKESDYDSVTSSLFSGKEALQIIVAKEKLGHTLKYKNDTIIEMDMWCNNLQQNIECAIKEKRLNDFLVSLSTSLSVKTWRETCEAYAHQLIMEGNVEKAVSYLLCVHKIYEAIKAFVDARMYKEAYVLARFKLADDDPTLAVVLQSWAHYATTAGQLEQAAHCYIKLGELIKAAKLLSRRYDPECLEIASQLALMSGDVEFSISIAEDAMMRALVKLDYSKARFVIENIQELQHLKIYIDAYESLMSTYKQENQCDSVQRWIAGKSDHGVLQDLKERHNASHYNALQRSNAFLTRTITNNSEMELFLHASYQIALAATSDVKETQLKHITTALDYVYQYQMKKADKIKNTDLDPFSYILITLDIKKPTGEDSIYAKSNYFVSTSIRAYLCVGLMNWAINILSQLSIDEEIQFMKIIETLLEDVFNLETRDHMERIFKIEHMKHEVQALLFNKVNGTSTIEEDKLCKSYELMKLDKPSINYLAIRYLQPDVHLRVRILPSNLLPDEVFVIQEGG</sequence>
<dbReference type="SMART" id="SM00320">
    <property type="entry name" value="WD40"/>
    <property type="match status" value="9"/>
</dbReference>